<dbReference type="PANTHER" id="PTHR34385:SF1">
    <property type="entry name" value="PEPTIDOGLYCAN L-ALANYL-D-GLUTAMATE ENDOPEPTIDASE CWLK"/>
    <property type="match status" value="1"/>
</dbReference>
<dbReference type="Gene3D" id="3.30.1380.10">
    <property type="match status" value="1"/>
</dbReference>
<dbReference type="InterPro" id="IPR003709">
    <property type="entry name" value="VanY-like_core_dom"/>
</dbReference>
<accession>A0ABV9CDX9</accession>
<dbReference type="SUPFAM" id="SSF55166">
    <property type="entry name" value="Hedgehog/DD-peptidase"/>
    <property type="match status" value="1"/>
</dbReference>
<sequence>MLVLALVIAAAVGLGLAASVFGARWAPFSSADGSGSLRSGGPVGVEDGFVPDGGRISPRDTELPAIANLNPRLLRAVRKAADDAARDGVDMYLTTGWRSKAYQRRLLAEAVVKYGGEREARRYVATPEQSHHVTGDAVDIGPTDADSWLSQHGRDYGLCQVYANEMWHFELATTPGGVCPRMRSDASAK</sequence>
<evidence type="ECO:0000313" key="3">
    <source>
        <dbReference type="Proteomes" id="UP001596004"/>
    </source>
</evidence>
<dbReference type="EMBL" id="JBHSFP010000004">
    <property type="protein sequence ID" value="MFC4530948.1"/>
    <property type="molecule type" value="Genomic_DNA"/>
</dbReference>
<evidence type="ECO:0000259" key="1">
    <source>
        <dbReference type="Pfam" id="PF02557"/>
    </source>
</evidence>
<organism evidence="2 3">
    <name type="scientific">Sphaerisporangium dianthi</name>
    <dbReference type="NCBI Taxonomy" id="1436120"/>
    <lineage>
        <taxon>Bacteria</taxon>
        <taxon>Bacillati</taxon>
        <taxon>Actinomycetota</taxon>
        <taxon>Actinomycetes</taxon>
        <taxon>Streptosporangiales</taxon>
        <taxon>Streptosporangiaceae</taxon>
        <taxon>Sphaerisporangium</taxon>
    </lineage>
</organism>
<gene>
    <name evidence="2" type="ORF">ACFO60_09250</name>
</gene>
<proteinExistence type="predicted"/>
<protein>
    <submittedName>
        <fullName evidence="2">M15 family metallopeptidase</fullName>
    </submittedName>
</protein>
<keyword evidence="3" id="KW-1185">Reference proteome</keyword>
<dbReference type="InterPro" id="IPR009045">
    <property type="entry name" value="Zn_M74/Hedgehog-like"/>
</dbReference>
<comment type="caution">
    <text evidence="2">The sequence shown here is derived from an EMBL/GenBank/DDBJ whole genome shotgun (WGS) entry which is preliminary data.</text>
</comment>
<dbReference type="Proteomes" id="UP001596004">
    <property type="component" value="Unassembled WGS sequence"/>
</dbReference>
<dbReference type="CDD" id="cd14846">
    <property type="entry name" value="Peptidase_M15_like"/>
    <property type="match status" value="1"/>
</dbReference>
<dbReference type="InterPro" id="IPR052179">
    <property type="entry name" value="DD-CPase-like"/>
</dbReference>
<dbReference type="RefSeq" id="WP_380839126.1">
    <property type="nucleotide sequence ID" value="NZ_JBHSFP010000004.1"/>
</dbReference>
<feature type="domain" description="D-alanyl-D-alanine carboxypeptidase-like core" evidence="1">
    <location>
        <begin position="68"/>
        <end position="169"/>
    </location>
</feature>
<name>A0ABV9CDX9_9ACTN</name>
<dbReference type="Pfam" id="PF02557">
    <property type="entry name" value="VanY"/>
    <property type="match status" value="1"/>
</dbReference>
<evidence type="ECO:0000313" key="2">
    <source>
        <dbReference type="EMBL" id="MFC4530948.1"/>
    </source>
</evidence>
<reference evidence="3" key="1">
    <citation type="journal article" date="2019" name="Int. J. Syst. Evol. Microbiol.">
        <title>The Global Catalogue of Microorganisms (GCM) 10K type strain sequencing project: providing services to taxonomists for standard genome sequencing and annotation.</title>
        <authorList>
            <consortium name="The Broad Institute Genomics Platform"/>
            <consortium name="The Broad Institute Genome Sequencing Center for Infectious Disease"/>
            <person name="Wu L."/>
            <person name="Ma J."/>
        </authorList>
    </citation>
    <scope>NUCLEOTIDE SEQUENCE [LARGE SCALE GENOMIC DNA]</scope>
    <source>
        <strain evidence="3">CGMCC 4.7132</strain>
    </source>
</reference>
<dbReference type="PANTHER" id="PTHR34385">
    <property type="entry name" value="D-ALANYL-D-ALANINE CARBOXYPEPTIDASE"/>
    <property type="match status" value="1"/>
</dbReference>